<dbReference type="CDD" id="cd18012">
    <property type="entry name" value="DEXQc_arch_SWI2_SNF2"/>
    <property type="match status" value="1"/>
</dbReference>
<dbReference type="PROSITE" id="PS51192">
    <property type="entry name" value="HELICASE_ATP_BIND_1"/>
    <property type="match status" value="1"/>
</dbReference>
<dbReference type="FunFam" id="3.40.50.10810:FF:000054">
    <property type="entry name" value="Helicase, Snf2 family"/>
    <property type="match status" value="1"/>
</dbReference>
<dbReference type="Proteomes" id="UP000075737">
    <property type="component" value="Unassembled WGS sequence"/>
</dbReference>
<keyword evidence="2" id="KW-0863">Zinc-finger</keyword>
<dbReference type="InterPro" id="IPR001650">
    <property type="entry name" value="Helicase_C-like"/>
</dbReference>
<dbReference type="SUPFAM" id="SSF52540">
    <property type="entry name" value="P-loop containing nucleoside triphosphate hydrolases"/>
    <property type="match status" value="2"/>
</dbReference>
<dbReference type="InterPro" id="IPR014001">
    <property type="entry name" value="Helicase_ATP-bd"/>
</dbReference>
<evidence type="ECO:0000259" key="3">
    <source>
        <dbReference type="PROSITE" id="PS50966"/>
    </source>
</evidence>
<keyword evidence="7" id="KW-1185">Reference proteome</keyword>
<dbReference type="GO" id="GO:0005524">
    <property type="term" value="F:ATP binding"/>
    <property type="evidence" value="ECO:0007669"/>
    <property type="project" value="InterPro"/>
</dbReference>
<keyword evidence="2" id="KW-0479">Metal-binding</keyword>
<dbReference type="PROSITE" id="PS51194">
    <property type="entry name" value="HELICASE_CTER"/>
    <property type="match status" value="1"/>
</dbReference>
<evidence type="ECO:0000313" key="6">
    <source>
        <dbReference type="EMBL" id="KYO64105.1"/>
    </source>
</evidence>
<proteinExistence type="predicted"/>
<dbReference type="EC" id="3.6.4.-" evidence="6"/>
<dbReference type="AlphaFoldDB" id="A0A161Q9E7"/>
<evidence type="ECO:0000256" key="2">
    <source>
        <dbReference type="PROSITE-ProRule" id="PRU00325"/>
    </source>
</evidence>
<feature type="domain" description="Helicase C-terminal" evidence="5">
    <location>
        <begin position="898"/>
        <end position="1052"/>
    </location>
</feature>
<sequence>MGVYNQDYLRMIASPEVVKRGIAYYESGAVKNIKLEGELLHAVVKGSEDYDVFLHIEGNFVKGYRCTCPAYFQFDGACKHVIAVFCHIFENGLPGKNNNKHKAIKEDNYIEDYVLLELLKNSNSEIKKQEVRVEYYFEFKKYNVHDFVCSMHMRIGDKRLYVLKDIKEFIEKIENNLPFSFGKLFNFNPLLHEFSKEDAEVLNIIKELYGIERSITIYSTPNVFLEGKYVNLNYNFLMRVAKALGNKPVNMISPFEKVISFEVNDLPFNIKIEKNNDGIYVKPEGEMGSPLDREEIIILKDDKVYLLNHNEQVFPIVKGLYLKDRNELKFTGENQHKLFSVLPRLQEFKNIELSEDLKHAIERKPLKFKMHIEGYKKGIAVDVKFIYGEQEFNPFTKESLPHLIVRDYEKEMYILKLLEDTGFSIERGRAVLQNEEKLYIFIKEVLPNLTQMGEVYYASDVKHLFSIKTPKIRSSISYLYGNLLEIKTDFEDIDVRAAEEILHSIKEKKKYFRLKDGSFISLEENRIKKLSELLEDVSREDIEQNRVNLSKYRFLGFLNNVKDKSDVPFEQAEEFERVIDNIVNSKHQKIEPPESLKGILREYQVTGFKWLKVLAENGLGGILADDMGLGKTLQAISFLLSAKESKISPQTSLIVAPSSLIFNWENEIARFAPQLKTAVVSGSVFERKKVIKKLNEYDVIITSYPLLRNDLEFYIRHNFYCVILDEAQHIKNFDSLNAKSVKKLKSNVRFALTGTPIENSLAELWSIFDFIMPGYLYSYKKFNEYYQRPIVEGNNEDLEELKKLISPFILRRTKNDVLKELPEKTETTLMVDMTPQQKKIYLSYLKNIKGELEERIEREGFEKSKMHIFSGLLRLRQICCHPALFIENYKGTSGKMELLEELLQELMDSGRRVLIFSQFTSMLSLIRKMLEEMNIKYAYLDGNTCVNERKVIVDDFNNGCGRVFLLSLKAGGVGLNLTSADTVIHFDPWWNPAVENQASDRAHRIGQKNNVQVFRLITKGTIEEKINELQMKKKDLINSVVIEGELFINSLTKEELMELFRI</sequence>
<feature type="domain" description="SWIM-type" evidence="3">
    <location>
        <begin position="50"/>
        <end position="89"/>
    </location>
</feature>
<dbReference type="PATRIC" id="fig|520767.4.peg.2263"/>
<dbReference type="Gene3D" id="3.40.50.300">
    <property type="entry name" value="P-loop containing nucleotide triphosphate hydrolases"/>
    <property type="match status" value="1"/>
</dbReference>
<evidence type="ECO:0000259" key="5">
    <source>
        <dbReference type="PROSITE" id="PS51194"/>
    </source>
</evidence>
<dbReference type="InterPro" id="IPR049730">
    <property type="entry name" value="SNF2/RAD54-like_C"/>
</dbReference>
<dbReference type="FunFam" id="3.40.50.300:FF:000533">
    <property type="entry name" value="Helicase, Snf2 family"/>
    <property type="match status" value="1"/>
</dbReference>
<dbReference type="PANTHER" id="PTHR10799">
    <property type="entry name" value="SNF2/RAD54 HELICASE FAMILY"/>
    <property type="match status" value="1"/>
</dbReference>
<dbReference type="InterPro" id="IPR038718">
    <property type="entry name" value="SNF2-like_sf"/>
</dbReference>
<dbReference type="InterPro" id="IPR007527">
    <property type="entry name" value="Znf_SWIM"/>
</dbReference>
<comment type="caution">
    <text evidence="6">The sequence shown here is derived from an EMBL/GenBank/DDBJ whole genome shotgun (WGS) entry which is preliminary data.</text>
</comment>
<dbReference type="InterPro" id="IPR000330">
    <property type="entry name" value="SNF2_N"/>
</dbReference>
<dbReference type="GO" id="GO:0008270">
    <property type="term" value="F:zinc ion binding"/>
    <property type="evidence" value="ECO:0007669"/>
    <property type="project" value="UniProtKB-KW"/>
</dbReference>
<dbReference type="GO" id="GO:0016787">
    <property type="term" value="F:hydrolase activity"/>
    <property type="evidence" value="ECO:0007669"/>
    <property type="project" value="UniProtKB-KW"/>
</dbReference>
<dbReference type="SMART" id="SM00487">
    <property type="entry name" value="DEXDc"/>
    <property type="match status" value="1"/>
</dbReference>
<dbReference type="RefSeq" id="WP_068749232.1">
    <property type="nucleotide sequence ID" value="NZ_LOHZ01000044.1"/>
</dbReference>
<dbReference type="PROSITE" id="PS50966">
    <property type="entry name" value="ZF_SWIM"/>
    <property type="match status" value="1"/>
</dbReference>
<evidence type="ECO:0000313" key="7">
    <source>
        <dbReference type="Proteomes" id="UP000075737"/>
    </source>
</evidence>
<accession>A0A161Q9E7</accession>
<dbReference type="Pfam" id="PF00271">
    <property type="entry name" value="Helicase_C"/>
    <property type="match status" value="1"/>
</dbReference>
<dbReference type="InterPro" id="IPR013663">
    <property type="entry name" value="Helicase_SWF/SNF/SWI_bac"/>
</dbReference>
<name>A0A161Q9E7_9FIRM</name>
<keyword evidence="1 6" id="KW-0378">Hydrolase</keyword>
<dbReference type="EMBL" id="LOHZ01000044">
    <property type="protein sequence ID" value="KYO64105.1"/>
    <property type="molecule type" value="Genomic_DNA"/>
</dbReference>
<dbReference type="Pfam" id="PF00176">
    <property type="entry name" value="SNF2-rel_dom"/>
    <property type="match status" value="1"/>
</dbReference>
<evidence type="ECO:0000256" key="1">
    <source>
        <dbReference type="ARBA" id="ARBA00022801"/>
    </source>
</evidence>
<dbReference type="CDD" id="cd18793">
    <property type="entry name" value="SF2_C_SNF"/>
    <property type="match status" value="1"/>
</dbReference>
<gene>
    <name evidence="6" type="primary">rapA</name>
    <name evidence="6" type="ORF">ATZ99_21360</name>
</gene>
<dbReference type="STRING" id="520767.ATZ99_21360"/>
<feature type="domain" description="Helicase ATP-binding" evidence="4">
    <location>
        <begin position="612"/>
        <end position="774"/>
    </location>
</feature>
<dbReference type="Gene3D" id="3.40.50.10810">
    <property type="entry name" value="Tandem AAA-ATPase domain"/>
    <property type="match status" value="1"/>
</dbReference>
<organism evidence="6 7">
    <name type="scientific">Thermovenabulum gondwanense</name>
    <dbReference type="NCBI Taxonomy" id="520767"/>
    <lineage>
        <taxon>Bacteria</taxon>
        <taxon>Bacillati</taxon>
        <taxon>Bacillota</taxon>
        <taxon>Clostridia</taxon>
        <taxon>Thermosediminibacterales</taxon>
        <taxon>Thermosediminibacteraceae</taxon>
        <taxon>Thermovenabulum</taxon>
    </lineage>
</organism>
<protein>
    <submittedName>
        <fullName evidence="6">RNA polymerase-associated protein RapA</fullName>
        <ecNumber evidence="6">3.6.4.-</ecNumber>
    </submittedName>
</protein>
<dbReference type="InterPro" id="IPR027417">
    <property type="entry name" value="P-loop_NTPase"/>
</dbReference>
<dbReference type="OrthoDB" id="9814088at2"/>
<dbReference type="SMART" id="SM00490">
    <property type="entry name" value="HELICc"/>
    <property type="match status" value="1"/>
</dbReference>
<reference evidence="6 7" key="1">
    <citation type="submission" date="2015-12" db="EMBL/GenBank/DDBJ databases">
        <title>Draft genome of Thermovenabulum gondwanense isolated from a red thermophilic microbial mat colonisisng an outflow channel of a bore well.</title>
        <authorList>
            <person name="Patel B.K."/>
        </authorList>
    </citation>
    <scope>NUCLEOTIDE SEQUENCE [LARGE SCALE GENOMIC DNA]</scope>
    <source>
        <strain evidence="6 7">R270</strain>
    </source>
</reference>
<evidence type="ECO:0000259" key="4">
    <source>
        <dbReference type="PROSITE" id="PS51192"/>
    </source>
</evidence>
<dbReference type="Pfam" id="PF08455">
    <property type="entry name" value="SNF2_assoc"/>
    <property type="match status" value="1"/>
</dbReference>
<keyword evidence="2" id="KW-0862">Zinc</keyword>